<feature type="non-terminal residue" evidence="1">
    <location>
        <position position="56"/>
    </location>
</feature>
<proteinExistence type="predicted"/>
<feature type="non-terminal residue" evidence="1">
    <location>
        <position position="1"/>
    </location>
</feature>
<name>A0A9D4V6V2_ADICA</name>
<sequence length="56" mass="6814">VHRVKRTKHDKVKNHWKGRVLAFKVTDNGWLTKVQRVYMAKDMVLDWEEHPTLHSY</sequence>
<gene>
    <name evidence="1" type="ORF">GOP47_0003735</name>
</gene>
<keyword evidence="2" id="KW-1185">Reference proteome</keyword>
<accession>A0A9D4V6V2</accession>
<evidence type="ECO:0000313" key="1">
    <source>
        <dbReference type="EMBL" id="KAI5080552.1"/>
    </source>
</evidence>
<protein>
    <submittedName>
        <fullName evidence="1">Uncharacterized protein</fullName>
    </submittedName>
</protein>
<comment type="caution">
    <text evidence="1">The sequence shown here is derived from an EMBL/GenBank/DDBJ whole genome shotgun (WGS) entry which is preliminary data.</text>
</comment>
<dbReference type="Proteomes" id="UP000886520">
    <property type="component" value="Chromosome 4"/>
</dbReference>
<evidence type="ECO:0000313" key="2">
    <source>
        <dbReference type="Proteomes" id="UP000886520"/>
    </source>
</evidence>
<dbReference type="AlphaFoldDB" id="A0A9D4V6V2"/>
<dbReference type="OrthoDB" id="2007192at2759"/>
<reference evidence="1" key="1">
    <citation type="submission" date="2021-01" db="EMBL/GenBank/DDBJ databases">
        <title>Adiantum capillus-veneris genome.</title>
        <authorList>
            <person name="Fang Y."/>
            <person name="Liao Q."/>
        </authorList>
    </citation>
    <scope>NUCLEOTIDE SEQUENCE</scope>
    <source>
        <strain evidence="1">H3</strain>
        <tissue evidence="1">Leaf</tissue>
    </source>
</reference>
<organism evidence="1 2">
    <name type="scientific">Adiantum capillus-veneris</name>
    <name type="common">Maidenhair fern</name>
    <dbReference type="NCBI Taxonomy" id="13818"/>
    <lineage>
        <taxon>Eukaryota</taxon>
        <taxon>Viridiplantae</taxon>
        <taxon>Streptophyta</taxon>
        <taxon>Embryophyta</taxon>
        <taxon>Tracheophyta</taxon>
        <taxon>Polypodiopsida</taxon>
        <taxon>Polypodiidae</taxon>
        <taxon>Polypodiales</taxon>
        <taxon>Pteridineae</taxon>
        <taxon>Pteridaceae</taxon>
        <taxon>Vittarioideae</taxon>
        <taxon>Adiantum</taxon>
    </lineage>
</organism>
<dbReference type="EMBL" id="JABFUD020000004">
    <property type="protein sequence ID" value="KAI5080552.1"/>
    <property type="molecule type" value="Genomic_DNA"/>
</dbReference>